<proteinExistence type="predicted"/>
<dbReference type="VEuPathDB" id="CryptoDB:GNI_223730"/>
<comment type="caution">
    <text evidence="2">The sequence shown here is derived from an EMBL/GenBank/DDBJ whole genome shotgun (WGS) entry which is preliminary data.</text>
</comment>
<evidence type="ECO:0000313" key="2">
    <source>
        <dbReference type="EMBL" id="EZG42800.1"/>
    </source>
</evidence>
<feature type="region of interest" description="Disordered" evidence="1">
    <location>
        <begin position="1"/>
        <end position="22"/>
    </location>
</feature>
<dbReference type="EMBL" id="AFNH02001775">
    <property type="protein sequence ID" value="EZG42800.1"/>
    <property type="molecule type" value="Genomic_DNA"/>
</dbReference>
<dbReference type="RefSeq" id="XP_011133921.1">
    <property type="nucleotide sequence ID" value="XM_011135619.1"/>
</dbReference>
<accession>A0A023AX49</accession>
<feature type="non-terminal residue" evidence="2">
    <location>
        <position position="60"/>
    </location>
</feature>
<sequence length="60" mass="6564">MVESTTHEHDGGLSSVTEDLRGSADDRTIEPICDLLSQSTLTDCGLQIVLIECQDTETKR</sequence>
<evidence type="ECO:0000256" key="1">
    <source>
        <dbReference type="SAM" id="MobiDB-lite"/>
    </source>
</evidence>
<dbReference type="GeneID" id="22916646"/>
<gene>
    <name evidence="2" type="ORF">GNI_223730</name>
</gene>
<reference evidence="2" key="1">
    <citation type="submission" date="2013-12" db="EMBL/GenBank/DDBJ databases">
        <authorList>
            <person name="Omoto C.K."/>
            <person name="Sibley D."/>
            <person name="Venepally P."/>
            <person name="Hadjithomas M."/>
            <person name="Karamycheva S."/>
            <person name="Brunk B."/>
            <person name="Roos D."/>
            <person name="Caler E."/>
            <person name="Lorenzi H."/>
        </authorList>
    </citation>
    <scope>NUCLEOTIDE SEQUENCE</scope>
</reference>
<feature type="compositionally biased region" description="Basic and acidic residues" evidence="1">
    <location>
        <begin position="1"/>
        <end position="11"/>
    </location>
</feature>
<evidence type="ECO:0000313" key="3">
    <source>
        <dbReference type="Proteomes" id="UP000019763"/>
    </source>
</evidence>
<dbReference type="AlphaFoldDB" id="A0A023AX49"/>
<dbReference type="Proteomes" id="UP000019763">
    <property type="component" value="Unassembled WGS sequence"/>
</dbReference>
<organism evidence="2 3">
    <name type="scientific">Gregarina niphandrodes</name>
    <name type="common">Septate eugregarine</name>
    <dbReference type="NCBI Taxonomy" id="110365"/>
    <lineage>
        <taxon>Eukaryota</taxon>
        <taxon>Sar</taxon>
        <taxon>Alveolata</taxon>
        <taxon>Apicomplexa</taxon>
        <taxon>Conoidasida</taxon>
        <taxon>Gregarinasina</taxon>
        <taxon>Eugregarinorida</taxon>
        <taxon>Gregarinidae</taxon>
        <taxon>Gregarina</taxon>
    </lineage>
</organism>
<protein>
    <submittedName>
        <fullName evidence="2">Uncharacterized protein</fullName>
    </submittedName>
</protein>
<name>A0A023AX49_GRENI</name>
<keyword evidence="3" id="KW-1185">Reference proteome</keyword>